<accession>A0AAW2DCL8</accession>
<name>A0AAW2DCL8_9ROSI</name>
<comment type="caution">
    <text evidence="2">The sequence shown here is derived from an EMBL/GenBank/DDBJ whole genome shotgun (WGS) entry which is preliminary data.</text>
</comment>
<organism evidence="2 3">
    <name type="scientific">Lithocarpus litseifolius</name>
    <dbReference type="NCBI Taxonomy" id="425828"/>
    <lineage>
        <taxon>Eukaryota</taxon>
        <taxon>Viridiplantae</taxon>
        <taxon>Streptophyta</taxon>
        <taxon>Embryophyta</taxon>
        <taxon>Tracheophyta</taxon>
        <taxon>Spermatophyta</taxon>
        <taxon>Magnoliopsida</taxon>
        <taxon>eudicotyledons</taxon>
        <taxon>Gunneridae</taxon>
        <taxon>Pentapetalae</taxon>
        <taxon>rosids</taxon>
        <taxon>fabids</taxon>
        <taxon>Fagales</taxon>
        <taxon>Fagaceae</taxon>
        <taxon>Lithocarpus</taxon>
    </lineage>
</organism>
<reference evidence="2 3" key="1">
    <citation type="submission" date="2024-01" db="EMBL/GenBank/DDBJ databases">
        <title>A telomere-to-telomere, gap-free genome of sweet tea (Lithocarpus litseifolius).</title>
        <authorList>
            <person name="Zhou J."/>
        </authorList>
    </citation>
    <scope>NUCLEOTIDE SEQUENCE [LARGE SCALE GENOMIC DNA]</scope>
    <source>
        <strain evidence="2">Zhou-2022a</strain>
        <tissue evidence="2">Leaf</tissue>
    </source>
</reference>
<keyword evidence="3" id="KW-1185">Reference proteome</keyword>
<dbReference type="PANTHER" id="PTHR31286:SF167">
    <property type="entry name" value="OS09G0268800 PROTEIN"/>
    <property type="match status" value="1"/>
</dbReference>
<proteinExistence type="predicted"/>
<protein>
    <recommendedName>
        <fullName evidence="1">DUF4283 domain-containing protein</fullName>
    </recommendedName>
</protein>
<feature type="domain" description="DUF4283" evidence="1">
    <location>
        <begin position="27"/>
        <end position="99"/>
    </location>
</feature>
<gene>
    <name evidence="2" type="ORF">SO802_009643</name>
</gene>
<dbReference type="InterPro" id="IPR025558">
    <property type="entry name" value="DUF4283"/>
</dbReference>
<dbReference type="AlphaFoldDB" id="A0AAW2DCL8"/>
<dbReference type="Pfam" id="PF14111">
    <property type="entry name" value="DUF4283"/>
    <property type="match status" value="1"/>
</dbReference>
<evidence type="ECO:0000313" key="2">
    <source>
        <dbReference type="EMBL" id="KAL0008141.1"/>
    </source>
</evidence>
<dbReference type="Proteomes" id="UP001459277">
    <property type="component" value="Unassembled WGS sequence"/>
</dbReference>
<dbReference type="EMBL" id="JAZDWU010000003">
    <property type="protein sequence ID" value="KAL0008141.1"/>
    <property type="molecule type" value="Genomic_DNA"/>
</dbReference>
<sequence length="178" mass="19850">MALVLLQALKAASISVREHGHDLAEKFCTKRRVNLESVARVLKTVWRTQENFEVNDMGENKVLFQFGIKEDLDKVLLLGPWSFDKYLLILHKLEAGEAVTKVKFDRAVFWVQIHGLPTMCQTKEAGILIGGSLGKVEKVDVDDKGFCLGGHMRIRVLMDVSTPLCRGRLVCLGGTSPT</sequence>
<evidence type="ECO:0000313" key="3">
    <source>
        <dbReference type="Proteomes" id="UP001459277"/>
    </source>
</evidence>
<dbReference type="InterPro" id="IPR040256">
    <property type="entry name" value="At4g02000-like"/>
</dbReference>
<dbReference type="PANTHER" id="PTHR31286">
    <property type="entry name" value="GLYCINE-RICH CELL WALL STRUCTURAL PROTEIN 1.8-LIKE"/>
    <property type="match status" value="1"/>
</dbReference>
<evidence type="ECO:0000259" key="1">
    <source>
        <dbReference type="Pfam" id="PF14111"/>
    </source>
</evidence>